<dbReference type="InterPro" id="IPR003661">
    <property type="entry name" value="HisK_dim/P_dom"/>
</dbReference>
<dbReference type="PROSITE" id="PS50109">
    <property type="entry name" value="HIS_KIN"/>
    <property type="match status" value="1"/>
</dbReference>
<evidence type="ECO:0000256" key="1">
    <source>
        <dbReference type="ARBA" id="ARBA00000085"/>
    </source>
</evidence>
<evidence type="ECO:0000313" key="15">
    <source>
        <dbReference type="Proteomes" id="UP001157069"/>
    </source>
</evidence>
<organism evidence="14 15">
    <name type="scientific">Homoserinibacter gongjuensis</name>
    <dbReference type="NCBI Taxonomy" id="1162968"/>
    <lineage>
        <taxon>Bacteria</taxon>
        <taxon>Bacillati</taxon>
        <taxon>Actinomycetota</taxon>
        <taxon>Actinomycetes</taxon>
        <taxon>Micrococcales</taxon>
        <taxon>Microbacteriaceae</taxon>
        <taxon>Homoserinibacter</taxon>
    </lineage>
</organism>
<feature type="transmembrane region" description="Helical" evidence="11">
    <location>
        <begin position="168"/>
        <end position="192"/>
    </location>
</feature>
<dbReference type="InterPro" id="IPR003594">
    <property type="entry name" value="HATPase_dom"/>
</dbReference>
<dbReference type="EC" id="2.7.13.3" evidence="3"/>
<dbReference type="SMART" id="SM00304">
    <property type="entry name" value="HAMP"/>
    <property type="match status" value="1"/>
</dbReference>
<evidence type="ECO:0000256" key="5">
    <source>
        <dbReference type="ARBA" id="ARBA00022679"/>
    </source>
</evidence>
<sequence>MTDAHEPEATTADHGTRARAPWSIRRRVALGVVALVALLGVLIGAVSVLALRQNLLQRLDAQVYDVSHYLLAGEPGDELPGGSESLSAGLVVAVLTPGTGARGYVYTDPGTAQELTATQLRQLFAASADGPSNVHLSGLGSYRVQVHTASNGALAVGISTADVDTTTWTLAGIFGLVTFGALLLGAIGAIALTRVALRPLERVTETATRVTGLELASGDVAIPERVPEAESDPRTEVGQVGAALNRMLGHVEEALVARQRSEEKVRRFVADASHELRTPLASIRGYAELTRRIDAELPPDAIRSLDRIESESIRMTALVEDLLELARLDEGQGIAHDEVELVRLVTDAVGDAYAAAPDHEWEVVAPEPPLTVEGDAARLHQVVVNLLANAHRHTPAGTAITVTLAADGDDVVLTVADDGPGIPEELQPRLFERFARGDASRARDAGVSATGSTGLGLAIVAAVVAAHDGEIAVASVPGDTRVTVRLPQHRAAHREGGPELAD</sequence>
<evidence type="ECO:0000259" key="12">
    <source>
        <dbReference type="PROSITE" id="PS50109"/>
    </source>
</evidence>
<keyword evidence="8 11" id="KW-1133">Transmembrane helix</keyword>
<keyword evidence="4" id="KW-0597">Phosphoprotein</keyword>
<dbReference type="SUPFAM" id="SSF47384">
    <property type="entry name" value="Homodimeric domain of signal transducing histidine kinase"/>
    <property type="match status" value="1"/>
</dbReference>
<dbReference type="PROSITE" id="PS50885">
    <property type="entry name" value="HAMP"/>
    <property type="match status" value="1"/>
</dbReference>
<evidence type="ECO:0000259" key="13">
    <source>
        <dbReference type="PROSITE" id="PS50885"/>
    </source>
</evidence>
<feature type="domain" description="Histidine kinase" evidence="12">
    <location>
        <begin position="271"/>
        <end position="490"/>
    </location>
</feature>
<dbReference type="PANTHER" id="PTHR45436">
    <property type="entry name" value="SENSOR HISTIDINE KINASE YKOH"/>
    <property type="match status" value="1"/>
</dbReference>
<comment type="subcellular location">
    <subcellularLocation>
        <location evidence="2">Cell membrane</location>
    </subcellularLocation>
</comment>
<evidence type="ECO:0000256" key="11">
    <source>
        <dbReference type="SAM" id="Phobius"/>
    </source>
</evidence>
<dbReference type="SMART" id="SM00388">
    <property type="entry name" value="HisKA"/>
    <property type="match status" value="1"/>
</dbReference>
<keyword evidence="9" id="KW-0902">Two-component regulatory system</keyword>
<keyword evidence="7 14" id="KW-0418">Kinase</keyword>
<evidence type="ECO:0000256" key="9">
    <source>
        <dbReference type="ARBA" id="ARBA00023012"/>
    </source>
</evidence>
<keyword evidence="5" id="KW-0808">Transferase</keyword>
<comment type="catalytic activity">
    <reaction evidence="1">
        <text>ATP + protein L-histidine = ADP + protein N-phospho-L-histidine.</text>
        <dbReference type="EC" id="2.7.13.3"/>
    </reaction>
</comment>
<evidence type="ECO:0000313" key="14">
    <source>
        <dbReference type="EMBL" id="GMA90263.1"/>
    </source>
</evidence>
<accession>A0ABQ6JQC4</accession>
<keyword evidence="10 11" id="KW-0472">Membrane</keyword>
<dbReference type="Gene3D" id="6.10.340.10">
    <property type="match status" value="1"/>
</dbReference>
<evidence type="ECO:0000256" key="2">
    <source>
        <dbReference type="ARBA" id="ARBA00004236"/>
    </source>
</evidence>
<dbReference type="Pfam" id="PF00672">
    <property type="entry name" value="HAMP"/>
    <property type="match status" value="1"/>
</dbReference>
<evidence type="ECO:0000256" key="10">
    <source>
        <dbReference type="ARBA" id="ARBA00023136"/>
    </source>
</evidence>
<dbReference type="InterPro" id="IPR050428">
    <property type="entry name" value="TCS_sensor_his_kinase"/>
</dbReference>
<comment type="caution">
    <text evidence="14">The sequence shown here is derived from an EMBL/GenBank/DDBJ whole genome shotgun (WGS) entry which is preliminary data.</text>
</comment>
<dbReference type="InterPro" id="IPR003660">
    <property type="entry name" value="HAMP_dom"/>
</dbReference>
<name>A0ABQ6JQC4_9MICO</name>
<dbReference type="GO" id="GO:0016301">
    <property type="term" value="F:kinase activity"/>
    <property type="evidence" value="ECO:0007669"/>
    <property type="project" value="UniProtKB-KW"/>
</dbReference>
<reference evidence="15" key="1">
    <citation type="journal article" date="2019" name="Int. J. Syst. Evol. Microbiol.">
        <title>The Global Catalogue of Microorganisms (GCM) 10K type strain sequencing project: providing services to taxonomists for standard genome sequencing and annotation.</title>
        <authorList>
            <consortium name="The Broad Institute Genomics Platform"/>
            <consortium name="The Broad Institute Genome Sequencing Center for Infectious Disease"/>
            <person name="Wu L."/>
            <person name="Ma J."/>
        </authorList>
    </citation>
    <scope>NUCLEOTIDE SEQUENCE [LARGE SCALE GENOMIC DNA]</scope>
    <source>
        <strain evidence="15">NBRC 108755</strain>
    </source>
</reference>
<dbReference type="CDD" id="cd00082">
    <property type="entry name" value="HisKA"/>
    <property type="match status" value="1"/>
</dbReference>
<protein>
    <recommendedName>
        <fullName evidence="3">histidine kinase</fullName>
        <ecNumber evidence="3">2.7.13.3</ecNumber>
    </recommendedName>
</protein>
<dbReference type="Proteomes" id="UP001157069">
    <property type="component" value="Unassembled WGS sequence"/>
</dbReference>
<dbReference type="CDD" id="cd00075">
    <property type="entry name" value="HATPase"/>
    <property type="match status" value="1"/>
</dbReference>
<keyword evidence="15" id="KW-1185">Reference proteome</keyword>
<dbReference type="Gene3D" id="3.30.565.10">
    <property type="entry name" value="Histidine kinase-like ATPase, C-terminal domain"/>
    <property type="match status" value="1"/>
</dbReference>
<dbReference type="EMBL" id="BSVA01000001">
    <property type="protein sequence ID" value="GMA90263.1"/>
    <property type="molecule type" value="Genomic_DNA"/>
</dbReference>
<dbReference type="PANTHER" id="PTHR45436:SF5">
    <property type="entry name" value="SENSOR HISTIDINE KINASE TRCS"/>
    <property type="match status" value="1"/>
</dbReference>
<dbReference type="InterPro" id="IPR036097">
    <property type="entry name" value="HisK_dim/P_sf"/>
</dbReference>
<feature type="transmembrane region" description="Helical" evidence="11">
    <location>
        <begin position="28"/>
        <end position="51"/>
    </location>
</feature>
<dbReference type="RefSeq" id="WP_284297911.1">
    <property type="nucleotide sequence ID" value="NZ_BSVA01000001.1"/>
</dbReference>
<evidence type="ECO:0000256" key="7">
    <source>
        <dbReference type="ARBA" id="ARBA00022777"/>
    </source>
</evidence>
<dbReference type="InterPro" id="IPR004358">
    <property type="entry name" value="Sig_transdc_His_kin-like_C"/>
</dbReference>
<dbReference type="SUPFAM" id="SSF55874">
    <property type="entry name" value="ATPase domain of HSP90 chaperone/DNA topoisomerase II/histidine kinase"/>
    <property type="match status" value="1"/>
</dbReference>
<dbReference type="CDD" id="cd06225">
    <property type="entry name" value="HAMP"/>
    <property type="match status" value="1"/>
</dbReference>
<keyword evidence="6 11" id="KW-0812">Transmembrane</keyword>
<dbReference type="PRINTS" id="PR00344">
    <property type="entry name" value="BCTRLSENSOR"/>
</dbReference>
<dbReference type="InterPro" id="IPR005467">
    <property type="entry name" value="His_kinase_dom"/>
</dbReference>
<dbReference type="Pfam" id="PF02518">
    <property type="entry name" value="HATPase_c"/>
    <property type="match status" value="1"/>
</dbReference>
<evidence type="ECO:0000256" key="3">
    <source>
        <dbReference type="ARBA" id="ARBA00012438"/>
    </source>
</evidence>
<proteinExistence type="predicted"/>
<evidence type="ECO:0000256" key="4">
    <source>
        <dbReference type="ARBA" id="ARBA00022553"/>
    </source>
</evidence>
<evidence type="ECO:0000256" key="8">
    <source>
        <dbReference type="ARBA" id="ARBA00022989"/>
    </source>
</evidence>
<feature type="domain" description="HAMP" evidence="13">
    <location>
        <begin position="194"/>
        <end position="256"/>
    </location>
</feature>
<gene>
    <name evidence="14" type="ORF">GCM10025869_07920</name>
</gene>
<dbReference type="Gene3D" id="1.10.287.130">
    <property type="match status" value="1"/>
</dbReference>
<evidence type="ECO:0000256" key="6">
    <source>
        <dbReference type="ARBA" id="ARBA00022692"/>
    </source>
</evidence>
<dbReference type="SMART" id="SM00387">
    <property type="entry name" value="HATPase_c"/>
    <property type="match status" value="1"/>
</dbReference>
<dbReference type="InterPro" id="IPR036890">
    <property type="entry name" value="HATPase_C_sf"/>
</dbReference>
<dbReference type="Pfam" id="PF00512">
    <property type="entry name" value="HisKA"/>
    <property type="match status" value="1"/>
</dbReference>